<sequence length="91" mass="9832">MLLRHPQDIPPYSSSSLPLTMLTLAWCPPDMPPTLPPISALITPYTSTPPPRPQDIPPTPSPTHLILFTNYHPYTLAVSSLHASDAAPTPA</sequence>
<keyword evidence="3" id="KW-1185">Reference proteome</keyword>
<dbReference type="AlphaFoldDB" id="A0A9Q3JG56"/>
<evidence type="ECO:0000256" key="1">
    <source>
        <dbReference type="SAM" id="MobiDB-lite"/>
    </source>
</evidence>
<evidence type="ECO:0000313" key="3">
    <source>
        <dbReference type="Proteomes" id="UP000765509"/>
    </source>
</evidence>
<organism evidence="2 3">
    <name type="scientific">Austropuccinia psidii MF-1</name>
    <dbReference type="NCBI Taxonomy" id="1389203"/>
    <lineage>
        <taxon>Eukaryota</taxon>
        <taxon>Fungi</taxon>
        <taxon>Dikarya</taxon>
        <taxon>Basidiomycota</taxon>
        <taxon>Pucciniomycotina</taxon>
        <taxon>Pucciniomycetes</taxon>
        <taxon>Pucciniales</taxon>
        <taxon>Sphaerophragmiaceae</taxon>
        <taxon>Austropuccinia</taxon>
    </lineage>
</organism>
<dbReference type="Proteomes" id="UP000765509">
    <property type="component" value="Unassembled WGS sequence"/>
</dbReference>
<comment type="caution">
    <text evidence="2">The sequence shown here is derived from an EMBL/GenBank/DDBJ whole genome shotgun (WGS) entry which is preliminary data.</text>
</comment>
<gene>
    <name evidence="2" type="ORF">O181_102328</name>
</gene>
<evidence type="ECO:0000313" key="2">
    <source>
        <dbReference type="EMBL" id="MBW0562613.1"/>
    </source>
</evidence>
<accession>A0A9Q3JG56</accession>
<dbReference type="EMBL" id="AVOT02072879">
    <property type="protein sequence ID" value="MBW0562613.1"/>
    <property type="molecule type" value="Genomic_DNA"/>
</dbReference>
<feature type="region of interest" description="Disordered" evidence="1">
    <location>
        <begin position="43"/>
        <end position="62"/>
    </location>
</feature>
<name>A0A9Q3JG56_9BASI</name>
<reference evidence="2" key="1">
    <citation type="submission" date="2021-03" db="EMBL/GenBank/DDBJ databases">
        <title>Draft genome sequence of rust myrtle Austropuccinia psidii MF-1, a brazilian biotype.</title>
        <authorList>
            <person name="Quecine M.C."/>
            <person name="Pachon D.M.R."/>
            <person name="Bonatelli M.L."/>
            <person name="Correr F.H."/>
            <person name="Franceschini L.M."/>
            <person name="Leite T.F."/>
            <person name="Margarido G.R.A."/>
            <person name="Almeida C.A."/>
            <person name="Ferrarezi J.A."/>
            <person name="Labate C.A."/>
        </authorList>
    </citation>
    <scope>NUCLEOTIDE SEQUENCE</scope>
    <source>
        <strain evidence="2">MF-1</strain>
    </source>
</reference>
<feature type="compositionally biased region" description="Pro residues" evidence="1">
    <location>
        <begin position="47"/>
        <end position="61"/>
    </location>
</feature>
<proteinExistence type="predicted"/>
<protein>
    <submittedName>
        <fullName evidence="2">Uncharacterized protein</fullName>
    </submittedName>
</protein>